<evidence type="ECO:0000313" key="3">
    <source>
        <dbReference type="Proteomes" id="UP001152024"/>
    </source>
</evidence>
<keyword evidence="3" id="KW-1185">Reference proteome</keyword>
<dbReference type="Proteomes" id="UP001152024">
    <property type="component" value="Unassembled WGS sequence"/>
</dbReference>
<comment type="caution">
    <text evidence="2">The sequence shown here is derived from an EMBL/GenBank/DDBJ whole genome shotgun (WGS) entry which is preliminary data.</text>
</comment>
<evidence type="ECO:0000256" key="1">
    <source>
        <dbReference type="SAM" id="MobiDB-lite"/>
    </source>
</evidence>
<proteinExistence type="predicted"/>
<sequence length="185" mass="20665">MSQHSDPDGSTSPSSSTPSDCISLSNFTSSDSDGSISSSDSTSSDDSWNLHHLGHVEAIPIDHDGSLRVVLRACVEMHSDGDWGITNCNQHGPKRDVCFKIPGPGNNWIASITNPKALLELRDLVWSHNTKDYEYHWYIRVDHDGRNMSREFIVESYLESEKKGRVSEGPDMIETLEERLGFMLI</sequence>
<feature type="compositionally biased region" description="Low complexity" evidence="1">
    <location>
        <begin position="8"/>
        <end position="43"/>
    </location>
</feature>
<name>A0ABQ8RJG9_FUSEQ</name>
<protein>
    <submittedName>
        <fullName evidence="2">Uncharacterized protein</fullName>
    </submittedName>
</protein>
<reference evidence="2" key="1">
    <citation type="submission" date="2022-09" db="EMBL/GenBank/DDBJ databases">
        <title>Fusarium specimens isolated from Avocado Roots.</title>
        <authorList>
            <person name="Stajich J."/>
            <person name="Roper C."/>
            <person name="Heimlech-Rivalta G."/>
        </authorList>
    </citation>
    <scope>NUCLEOTIDE SEQUENCE</scope>
    <source>
        <strain evidence="2">CF00095</strain>
    </source>
</reference>
<gene>
    <name evidence="2" type="ORF">NW768_004104</name>
</gene>
<feature type="region of interest" description="Disordered" evidence="1">
    <location>
        <begin position="1"/>
        <end position="43"/>
    </location>
</feature>
<organism evidence="2 3">
    <name type="scientific">Fusarium equiseti</name>
    <name type="common">Fusarium scirpi</name>
    <dbReference type="NCBI Taxonomy" id="61235"/>
    <lineage>
        <taxon>Eukaryota</taxon>
        <taxon>Fungi</taxon>
        <taxon>Dikarya</taxon>
        <taxon>Ascomycota</taxon>
        <taxon>Pezizomycotina</taxon>
        <taxon>Sordariomycetes</taxon>
        <taxon>Hypocreomycetidae</taxon>
        <taxon>Hypocreales</taxon>
        <taxon>Nectriaceae</taxon>
        <taxon>Fusarium</taxon>
        <taxon>Fusarium incarnatum-equiseti species complex</taxon>
    </lineage>
</organism>
<accession>A0ABQ8RJG9</accession>
<evidence type="ECO:0000313" key="2">
    <source>
        <dbReference type="EMBL" id="KAJ4136490.1"/>
    </source>
</evidence>
<dbReference type="EMBL" id="JAOQBH010000005">
    <property type="protein sequence ID" value="KAJ4136490.1"/>
    <property type="molecule type" value="Genomic_DNA"/>
</dbReference>